<gene>
    <name evidence="2" type="ORF">AAFF_G00147060</name>
</gene>
<evidence type="ECO:0000256" key="1">
    <source>
        <dbReference type="SAM" id="MobiDB-lite"/>
    </source>
</evidence>
<accession>A0AAD7RPL7</accession>
<comment type="caution">
    <text evidence="2">The sequence shown here is derived from an EMBL/GenBank/DDBJ whole genome shotgun (WGS) entry which is preliminary data.</text>
</comment>
<protein>
    <submittedName>
        <fullName evidence="2">Uncharacterized protein</fullName>
    </submittedName>
</protein>
<name>A0AAD7RPL7_9TELE</name>
<feature type="region of interest" description="Disordered" evidence="1">
    <location>
        <begin position="247"/>
        <end position="270"/>
    </location>
</feature>
<dbReference type="EMBL" id="JAINUG010000201">
    <property type="protein sequence ID" value="KAJ8388088.1"/>
    <property type="molecule type" value="Genomic_DNA"/>
</dbReference>
<dbReference type="Proteomes" id="UP001221898">
    <property type="component" value="Unassembled WGS sequence"/>
</dbReference>
<dbReference type="AlphaFoldDB" id="A0AAD7RPL7"/>
<evidence type="ECO:0000313" key="3">
    <source>
        <dbReference type="Proteomes" id="UP001221898"/>
    </source>
</evidence>
<organism evidence="2 3">
    <name type="scientific">Aldrovandia affinis</name>
    <dbReference type="NCBI Taxonomy" id="143900"/>
    <lineage>
        <taxon>Eukaryota</taxon>
        <taxon>Metazoa</taxon>
        <taxon>Chordata</taxon>
        <taxon>Craniata</taxon>
        <taxon>Vertebrata</taxon>
        <taxon>Euteleostomi</taxon>
        <taxon>Actinopterygii</taxon>
        <taxon>Neopterygii</taxon>
        <taxon>Teleostei</taxon>
        <taxon>Notacanthiformes</taxon>
        <taxon>Halosauridae</taxon>
        <taxon>Aldrovandia</taxon>
    </lineage>
</organism>
<proteinExistence type="predicted"/>
<evidence type="ECO:0000313" key="2">
    <source>
        <dbReference type="EMBL" id="KAJ8388088.1"/>
    </source>
</evidence>
<reference evidence="2" key="1">
    <citation type="journal article" date="2023" name="Science">
        <title>Genome structures resolve the early diversification of teleost fishes.</title>
        <authorList>
            <person name="Parey E."/>
            <person name="Louis A."/>
            <person name="Montfort J."/>
            <person name="Bouchez O."/>
            <person name="Roques C."/>
            <person name="Iampietro C."/>
            <person name="Lluch J."/>
            <person name="Castinel A."/>
            <person name="Donnadieu C."/>
            <person name="Desvignes T."/>
            <person name="Floi Bucao C."/>
            <person name="Jouanno E."/>
            <person name="Wen M."/>
            <person name="Mejri S."/>
            <person name="Dirks R."/>
            <person name="Jansen H."/>
            <person name="Henkel C."/>
            <person name="Chen W.J."/>
            <person name="Zahm M."/>
            <person name="Cabau C."/>
            <person name="Klopp C."/>
            <person name="Thompson A.W."/>
            <person name="Robinson-Rechavi M."/>
            <person name="Braasch I."/>
            <person name="Lecointre G."/>
            <person name="Bobe J."/>
            <person name="Postlethwait J.H."/>
            <person name="Berthelot C."/>
            <person name="Roest Crollius H."/>
            <person name="Guiguen Y."/>
        </authorList>
    </citation>
    <scope>NUCLEOTIDE SEQUENCE</scope>
    <source>
        <strain evidence="2">NC1722</strain>
    </source>
</reference>
<keyword evidence="3" id="KW-1185">Reference proteome</keyword>
<sequence>MLFTLASQGILLNRFRIIKTSHDGVNPQPSHVCAERLPMDSIAPPGGKQTSDKRLIRRAADWIRQCAVAVTYSIHPVLRDQCEPAGSFLWGCARLAVEFFLVRLGLCFCGSGHALRPSFQPHPGAKNDGKTPKKRGKVNGMLLFTALRGPIRPAPYVPRFGKYAQGAFDGSQIRKICAHFDLRDLDRGHQTPGLLSAPPTASQGEALKGWGGGVLNCHQENELASPGPACPVKIPSLETGPDARRFVESQASGRGTPVAKPGATGGGPGT</sequence>